<organism evidence="2 3">
    <name type="scientific">Chryseobacterium artocarpi</name>
    <dbReference type="NCBI Taxonomy" id="1414727"/>
    <lineage>
        <taxon>Bacteria</taxon>
        <taxon>Pseudomonadati</taxon>
        <taxon>Bacteroidota</taxon>
        <taxon>Flavobacteriia</taxon>
        <taxon>Flavobacteriales</taxon>
        <taxon>Weeksellaceae</taxon>
        <taxon>Chryseobacterium group</taxon>
        <taxon>Chryseobacterium</taxon>
    </lineage>
</organism>
<dbReference type="InterPro" id="IPR007815">
    <property type="entry name" value="Emycin_Estase"/>
</dbReference>
<dbReference type="PANTHER" id="PTHR31299:SF0">
    <property type="entry name" value="ESTERASE, PUTATIVE (AFU_ORTHOLOGUE AFUA_1G05850)-RELATED"/>
    <property type="match status" value="1"/>
</dbReference>
<dbReference type="Gene3D" id="3.30.1870.10">
    <property type="entry name" value="EreA-like, domain 2"/>
    <property type="match status" value="1"/>
</dbReference>
<keyword evidence="1" id="KW-0175">Coiled coil</keyword>
<dbReference type="Pfam" id="PF05139">
    <property type="entry name" value="Erythro_esteras"/>
    <property type="match status" value="1"/>
</dbReference>
<dbReference type="Gene3D" id="3.40.1660.10">
    <property type="entry name" value="EreA-like (biosynthetic domain)"/>
    <property type="match status" value="1"/>
</dbReference>
<sequence>MFLKKHLLLIFFFLFHIITAQRFLNSDFEKVNDENLPLKWYLNGKNYLYETDNIIKISGNKSLKVTSNSPKNTDFASFFCSIPTELFKGKELRLVGKIKVQSTQNGNAGLWVRVNDANNKVLAFDNMSGKRITGNTDWTEASITLKVNPDAEKIIIGGISKGEGVAWFDDFKLFANNKPIEDISKKEKLTLEEADILKKYIYPLKTYDPDSKDNNDLKILKKLIGNSKTVALGEVTHGSSEIFKMKDRIIRYLVPNEGFNLFSIEAAMPESYQMNNYIIDGKGSAKEYLNGMIFWTWKTNEILNMVEWMKQYNQSTDKKVYFSGFDMQSFTASINELKKQFQNNPASLQKIEELNKLLEKIRNQFQNDKKQNIDQKDRDIINSIISEIKKDVENKGNNKDLAFIKQNIRIIEQYLDLNSISRDKYMAENVLWIKNNNPDSKMILWAHNGHIDESRNNMGYFLSEQLGKDYLTFGFAFYSGRYTAKGDKGLSTYDAQEAYLGSYEYFLNSLNEPYFILDIKKIKEDNNEKIKWIIEDLDLRRTGAVNHLNEFYPTDISKNFDYLIFINKSSNSVIFKQLN</sequence>
<accession>A0A1B8Z9Z7</accession>
<evidence type="ECO:0000256" key="1">
    <source>
        <dbReference type="SAM" id="Coils"/>
    </source>
</evidence>
<proteinExistence type="predicted"/>
<dbReference type="PANTHER" id="PTHR31299">
    <property type="entry name" value="ESTERASE, PUTATIVE (AFU_ORTHOLOGUE AFUA_1G05850)-RELATED"/>
    <property type="match status" value="1"/>
</dbReference>
<dbReference type="EMBL" id="MAYH01000049">
    <property type="protein sequence ID" value="OCA68441.1"/>
    <property type="molecule type" value="Genomic_DNA"/>
</dbReference>
<evidence type="ECO:0000313" key="3">
    <source>
        <dbReference type="Proteomes" id="UP000092651"/>
    </source>
</evidence>
<name>A0A1B8Z9Z7_9FLAO</name>
<reference evidence="2 3" key="1">
    <citation type="submission" date="2016-07" db="EMBL/GenBank/DDBJ databases">
        <authorList>
            <person name="Jeong J.-J."/>
            <person name="Kim D.W."/>
            <person name="Sang M.K."/>
            <person name="Choi I.-G."/>
            <person name="Kim K.D."/>
        </authorList>
    </citation>
    <scope>NUCLEOTIDE SEQUENCE [LARGE SCALE GENOMIC DNA]</scope>
    <source>
        <strain evidence="2 3">UTM-3</strain>
    </source>
</reference>
<evidence type="ECO:0008006" key="4">
    <source>
        <dbReference type="Google" id="ProtNLM"/>
    </source>
</evidence>
<dbReference type="Proteomes" id="UP000092651">
    <property type="component" value="Unassembled WGS sequence"/>
</dbReference>
<comment type="caution">
    <text evidence="2">The sequence shown here is derived from an EMBL/GenBank/DDBJ whole genome shotgun (WGS) entry which is preliminary data.</text>
</comment>
<dbReference type="Gene3D" id="1.20.1440.30">
    <property type="entry name" value="Biosynthetic Protein domain"/>
    <property type="match status" value="1"/>
</dbReference>
<dbReference type="Gene3D" id="2.60.120.260">
    <property type="entry name" value="Galactose-binding domain-like"/>
    <property type="match status" value="1"/>
</dbReference>
<gene>
    <name evidence="2" type="ORF">BBI01_18530</name>
</gene>
<protein>
    <recommendedName>
        <fullName evidence="4">Erythromycin esterase</fullName>
    </recommendedName>
</protein>
<dbReference type="CDD" id="cd14728">
    <property type="entry name" value="Ere-like"/>
    <property type="match status" value="1"/>
</dbReference>
<dbReference type="OrthoDB" id="9810066at2"/>
<dbReference type="InterPro" id="IPR052036">
    <property type="entry name" value="Hydrolase/PRTase-associated"/>
</dbReference>
<dbReference type="SUPFAM" id="SSF159501">
    <property type="entry name" value="EreA/ChaN-like"/>
    <property type="match status" value="1"/>
</dbReference>
<feature type="coiled-coil region" evidence="1">
    <location>
        <begin position="344"/>
        <end position="371"/>
    </location>
</feature>
<dbReference type="AlphaFoldDB" id="A0A1B8Z9Z7"/>
<evidence type="ECO:0000313" key="2">
    <source>
        <dbReference type="EMBL" id="OCA68441.1"/>
    </source>
</evidence>
<keyword evidence="3" id="KW-1185">Reference proteome</keyword>
<dbReference type="GO" id="GO:0046677">
    <property type="term" value="P:response to antibiotic"/>
    <property type="evidence" value="ECO:0007669"/>
    <property type="project" value="InterPro"/>
</dbReference>
<dbReference type="RefSeq" id="WP_065396312.1">
    <property type="nucleotide sequence ID" value="NZ_MAYH01000049.1"/>
</dbReference>